<comment type="caution">
    <text evidence="11">The sequence shown here is derived from an EMBL/GenBank/DDBJ whole genome shotgun (WGS) entry which is preliminary data.</text>
</comment>
<dbReference type="GO" id="GO:0015740">
    <property type="term" value="P:C4-dicarboxylate transport"/>
    <property type="evidence" value="ECO:0007669"/>
    <property type="project" value="TreeGrafter"/>
</dbReference>
<keyword evidence="4 9" id="KW-0997">Cell inner membrane</keyword>
<dbReference type="InterPro" id="IPR055348">
    <property type="entry name" value="DctQ"/>
</dbReference>
<dbReference type="EMBL" id="JRPN01000001">
    <property type="protein sequence ID" value="KGT81272.1"/>
    <property type="molecule type" value="Genomic_DNA"/>
</dbReference>
<evidence type="ECO:0000256" key="7">
    <source>
        <dbReference type="ARBA" id="ARBA00023136"/>
    </source>
</evidence>
<evidence type="ECO:0000256" key="3">
    <source>
        <dbReference type="ARBA" id="ARBA00022475"/>
    </source>
</evidence>
<dbReference type="STRING" id="375.BKD09_RS11895"/>
<accession>A0A0A3Y3G9</accession>
<evidence type="ECO:0000256" key="4">
    <source>
        <dbReference type="ARBA" id="ARBA00022519"/>
    </source>
</evidence>
<evidence type="ECO:0000256" key="5">
    <source>
        <dbReference type="ARBA" id="ARBA00022692"/>
    </source>
</evidence>
<organism evidence="11 12">
    <name type="scientific">Bradyrhizobium japonicum</name>
    <dbReference type="NCBI Taxonomy" id="375"/>
    <lineage>
        <taxon>Bacteria</taxon>
        <taxon>Pseudomonadati</taxon>
        <taxon>Pseudomonadota</taxon>
        <taxon>Alphaproteobacteria</taxon>
        <taxon>Hyphomicrobiales</taxon>
        <taxon>Nitrobacteraceae</taxon>
        <taxon>Bradyrhizobium</taxon>
    </lineage>
</organism>
<reference evidence="11 12" key="1">
    <citation type="submission" date="2014-09" db="EMBL/GenBank/DDBJ databases">
        <title>Draft genome of Bradyrhizobium japonicum Is-34.</title>
        <authorList>
            <person name="Tsurumaru H."/>
            <person name="Yamakawa T."/>
            <person name="Hashimoto S."/>
            <person name="Okizaki K."/>
            <person name="Kanesaki Y."/>
            <person name="Yoshikawa H."/>
            <person name="Yajima S."/>
        </authorList>
    </citation>
    <scope>NUCLEOTIDE SEQUENCE [LARGE SCALE GENOMIC DNA]</scope>
    <source>
        <strain evidence="11 12">Is-34</strain>
    </source>
</reference>
<gene>
    <name evidence="11" type="ORF">MA20_00505</name>
</gene>
<feature type="transmembrane region" description="Helical" evidence="9">
    <location>
        <begin position="109"/>
        <end position="130"/>
    </location>
</feature>
<keyword evidence="7 9" id="KW-0472">Membrane</keyword>
<dbReference type="Pfam" id="PF04290">
    <property type="entry name" value="DctQ"/>
    <property type="match status" value="1"/>
</dbReference>
<keyword evidence="6 9" id="KW-1133">Transmembrane helix</keyword>
<comment type="subcellular location">
    <subcellularLocation>
        <location evidence="1 9">Cell inner membrane</location>
        <topology evidence="1 9">Multi-pass membrane protein</topology>
    </subcellularLocation>
</comment>
<dbReference type="InterPro" id="IPR007387">
    <property type="entry name" value="TRAP_DctQ"/>
</dbReference>
<evidence type="ECO:0000256" key="2">
    <source>
        <dbReference type="ARBA" id="ARBA00022448"/>
    </source>
</evidence>
<name>A0A0A3Y3G9_BRAJP</name>
<keyword evidence="3" id="KW-1003">Cell membrane</keyword>
<evidence type="ECO:0000313" key="11">
    <source>
        <dbReference type="EMBL" id="KGT81272.1"/>
    </source>
</evidence>
<comment type="subunit">
    <text evidence="9">The complex comprises the extracytoplasmic solute receptor protein and the two transmembrane proteins.</text>
</comment>
<evidence type="ECO:0000256" key="6">
    <source>
        <dbReference type="ARBA" id="ARBA00022989"/>
    </source>
</evidence>
<evidence type="ECO:0000256" key="8">
    <source>
        <dbReference type="ARBA" id="ARBA00038436"/>
    </source>
</evidence>
<sequence>MSTVEVHRQITGDEIAHTFEEEAVPKVDLGVYAFEDWVALVIFWVMALAVFLQFFTRYVLNDSYAWTEEIATYCLIGVVFIGSSMCVRLSRHIQVDLIYRYLPHIVARALSTAIDLIRIAFFGYTIKLVWVYIQIIGDESMTTINLPKDYVYYAVLAGFVLMFLRSVQVAIQHLRQGYSILERPGAYDGFEG</sequence>
<dbReference type="PANTHER" id="PTHR35011:SF11">
    <property type="entry name" value="TRAP TRANSPORTER SMALL PERMEASE PROTEIN"/>
    <property type="match status" value="1"/>
</dbReference>
<feature type="transmembrane region" description="Helical" evidence="9">
    <location>
        <begin position="37"/>
        <end position="58"/>
    </location>
</feature>
<dbReference type="eggNOG" id="COG3090">
    <property type="taxonomic scope" value="Bacteria"/>
</dbReference>
<dbReference type="AlphaFoldDB" id="A0A0A3Y3G9"/>
<keyword evidence="5 9" id="KW-0812">Transmembrane</keyword>
<feature type="transmembrane region" description="Helical" evidence="9">
    <location>
        <begin position="70"/>
        <end position="89"/>
    </location>
</feature>
<dbReference type="PANTHER" id="PTHR35011">
    <property type="entry name" value="2,3-DIKETO-L-GULONATE TRAP TRANSPORTER SMALL PERMEASE PROTEIN YIAM"/>
    <property type="match status" value="1"/>
</dbReference>
<protein>
    <recommendedName>
        <fullName evidence="9">TRAP transporter small permease protein</fullName>
    </recommendedName>
</protein>
<keyword evidence="2 9" id="KW-0813">Transport</keyword>
<feature type="transmembrane region" description="Helical" evidence="9">
    <location>
        <begin position="150"/>
        <end position="171"/>
    </location>
</feature>
<dbReference type="GO" id="GO:0005886">
    <property type="term" value="C:plasma membrane"/>
    <property type="evidence" value="ECO:0007669"/>
    <property type="project" value="UniProtKB-SubCell"/>
</dbReference>
<evidence type="ECO:0000259" key="10">
    <source>
        <dbReference type="Pfam" id="PF04290"/>
    </source>
</evidence>
<proteinExistence type="inferred from homology"/>
<evidence type="ECO:0000256" key="1">
    <source>
        <dbReference type="ARBA" id="ARBA00004429"/>
    </source>
</evidence>
<evidence type="ECO:0000313" key="12">
    <source>
        <dbReference type="Proteomes" id="UP000030377"/>
    </source>
</evidence>
<comment type="similarity">
    <text evidence="8 9">Belongs to the TRAP transporter small permease family.</text>
</comment>
<comment type="function">
    <text evidence="9">Part of the tripartite ATP-independent periplasmic (TRAP) transport system.</text>
</comment>
<dbReference type="RefSeq" id="WP_041953096.1">
    <property type="nucleotide sequence ID" value="NZ_JRPN01000001.1"/>
</dbReference>
<evidence type="ECO:0000256" key="9">
    <source>
        <dbReference type="RuleBase" id="RU369079"/>
    </source>
</evidence>
<dbReference type="Proteomes" id="UP000030377">
    <property type="component" value="Unassembled WGS sequence"/>
</dbReference>
<dbReference type="GO" id="GO:0022857">
    <property type="term" value="F:transmembrane transporter activity"/>
    <property type="evidence" value="ECO:0007669"/>
    <property type="project" value="UniProtKB-UniRule"/>
</dbReference>
<feature type="domain" description="Tripartite ATP-independent periplasmic transporters DctQ component" evidence="10">
    <location>
        <begin position="46"/>
        <end position="175"/>
    </location>
</feature>